<dbReference type="PATRIC" id="fig|512565.3.peg.2819"/>
<dbReference type="InterPro" id="IPR013783">
    <property type="entry name" value="Ig-like_fold"/>
</dbReference>
<dbReference type="NCBIfam" id="NF038134">
    <property type="entry name" value="choice_anch_M"/>
    <property type="match status" value="1"/>
</dbReference>
<dbReference type="NCBIfam" id="TIGR03769">
    <property type="entry name" value="P_ac_wall_RPT"/>
    <property type="match status" value="1"/>
</dbReference>
<evidence type="ECO:0000259" key="2">
    <source>
        <dbReference type="Pfam" id="PF16640"/>
    </source>
</evidence>
<dbReference type="InterPro" id="IPR032109">
    <property type="entry name" value="Big_3_5"/>
</dbReference>
<dbReference type="PROSITE" id="PS51318">
    <property type="entry name" value="TAT"/>
    <property type="match status" value="1"/>
</dbReference>
<protein>
    <recommendedName>
        <fullName evidence="2">Bacterial Ig-like domain-containing protein</fullName>
    </recommendedName>
</protein>
<dbReference type="KEGG" id="ams:AMIS_28150"/>
<proteinExistence type="predicted"/>
<dbReference type="EMBL" id="AP012319">
    <property type="protein sequence ID" value="BAL88035.1"/>
    <property type="molecule type" value="Genomic_DNA"/>
</dbReference>
<dbReference type="InterPro" id="IPR006311">
    <property type="entry name" value="TAT_signal"/>
</dbReference>
<evidence type="ECO:0000313" key="4">
    <source>
        <dbReference type="Proteomes" id="UP000007882"/>
    </source>
</evidence>
<gene>
    <name evidence="3" type="ordered locus">AMIS_28150</name>
</gene>
<dbReference type="eggNOG" id="COG3391">
    <property type="taxonomic scope" value="Bacteria"/>
</dbReference>
<reference evidence="3 4" key="1">
    <citation type="submission" date="2012-02" db="EMBL/GenBank/DDBJ databases">
        <title>Complete genome sequence of Actinoplanes missouriensis 431 (= NBRC 102363).</title>
        <authorList>
            <person name="Ohnishi Y."/>
            <person name="Ishikawa J."/>
            <person name="Sekine M."/>
            <person name="Hosoyama A."/>
            <person name="Harada T."/>
            <person name="Narita H."/>
            <person name="Hata T."/>
            <person name="Konno Y."/>
            <person name="Tutikane K."/>
            <person name="Fujita N."/>
            <person name="Horinouchi S."/>
            <person name="Hayakawa M."/>
        </authorList>
    </citation>
    <scope>NUCLEOTIDE SEQUENCE [LARGE SCALE GENOMIC DNA]</scope>
    <source>
        <strain evidence="4">ATCC 14538 / DSM 43046 / CBS 188.64 / JCM 3121 / NBRC 102363 / NCIMB 12654 / NRRL B-3342 / UNCC 431</strain>
    </source>
</reference>
<accession>I0H4U8</accession>
<keyword evidence="1" id="KW-0732">Signal</keyword>
<dbReference type="STRING" id="512565.AMIS_28150"/>
<keyword evidence="4" id="KW-1185">Reference proteome</keyword>
<dbReference type="Proteomes" id="UP000007882">
    <property type="component" value="Chromosome"/>
</dbReference>
<dbReference type="GO" id="GO:0005975">
    <property type="term" value="P:carbohydrate metabolic process"/>
    <property type="evidence" value="ECO:0007669"/>
    <property type="project" value="UniProtKB-ARBA"/>
</dbReference>
<sequence>MTVTSPPRRTAVVLAILTAGVAAVLAPASPATAADGPAPPPREHRIIAGVHTDAVSTFLDDGRLALGSKADVDEGNGTRFAADDIRFHLAGDAELTVPAGYEFLAPSGSRVWIAPESNPGAGRLWPGFSTESTPAGDTTFVLTALDGPGRLELFTSAGFGGVKRLWSSSDGPKSFTVGRTHMHANWAFTAAGTYRIGVRATMTVSGERQSADATYTFVVGPLPSATATVTTLTAGATSVVAGDRVTLDATVTPAGAGGYVEFLDGSAVLGHAAVSGGGAGLAVTTLPLGSRSLTARFVPHVLNEFGRSASEPVGVTVTEKPGGEVFAIAGLADRYRAGEQIDLRFIGATVPGGHQAWWLLRPAGQSTEYLVGTGDRYTRDATVALDGADIKVQIVDAANKAVQETAYRGLHVDGPNIGSGEKVTVTGMGDSYYNGDPVRVTVAHRALTAGETGRWVNRFLPSATTWDETNEWSAPKRIGDAYLIDTSWLNQVEWAYEIVAADGAVIGRSPALTSTIRNRELQLSGIRTVYRAGDTLQAASELYPARGGVSYEWALAEGNDLVPIPGAVSSSLELPVTADLDGRTLYLSVTDAATGHHVGGAQQRLRVTDAAPGDQLLFLDSLSGHYHQGNTIRLKASADPVASDTDTYRWLWKRPDQSDFATIEKATTATHEVRAEQALDGTQVKAELRTAGGELLATSEPSTIHVDDHGAAPQQKVTVEQAAGSDRVTATVSPASVLTRWEWHVQRRGADTAQPAPGQHGSSLTLSAADDGASVFARLTFDDGRTYAESAPIVVHVDGSTQPGDPALSVSGLNDGEYQPGDTVTVQAVQTPQGPLTAYQWFAKRPGTAAFEPVTGETSAAYSFTATRDLHGTELLVKLYDGETVAATSPAVTLTVAAPPQGSDAAKTVTATISETEGALVISVAPGDRDVTLPAAALSSAGDRWESSGALKPVTVTDTRSGGPGWTASGQVAGGFRTEGGAAFPGSYLGWAPTVVAQADRQCVQAGPVAVPSVPGRPGTGLGDSAVLATAPAGAGRGTARLDAELRLSVPTDTAAGAYTGTLTLTAI</sequence>
<feature type="chain" id="PRO_5003628562" description="Bacterial Ig-like domain-containing protein" evidence="1">
    <location>
        <begin position="34"/>
        <end position="1068"/>
    </location>
</feature>
<name>I0H4U8_ACTM4</name>
<feature type="signal peptide" evidence="1">
    <location>
        <begin position="1"/>
        <end position="33"/>
    </location>
</feature>
<dbReference type="InterPro" id="IPR022435">
    <property type="entry name" value="Surface-anchored_actinobac"/>
</dbReference>
<dbReference type="AlphaFoldDB" id="I0H4U8"/>
<feature type="domain" description="Bacterial Ig-like" evidence="2">
    <location>
        <begin position="232"/>
        <end position="318"/>
    </location>
</feature>
<dbReference type="Gene3D" id="2.60.40.10">
    <property type="entry name" value="Immunoglobulins"/>
    <property type="match status" value="1"/>
</dbReference>
<organism evidence="3 4">
    <name type="scientific">Actinoplanes missouriensis (strain ATCC 14538 / DSM 43046 / CBS 188.64 / JCM 3121 / NBRC 102363 / NCIMB 12654 / NRRL B-3342 / UNCC 431)</name>
    <dbReference type="NCBI Taxonomy" id="512565"/>
    <lineage>
        <taxon>Bacteria</taxon>
        <taxon>Bacillati</taxon>
        <taxon>Actinomycetota</taxon>
        <taxon>Actinomycetes</taxon>
        <taxon>Micromonosporales</taxon>
        <taxon>Micromonosporaceae</taxon>
        <taxon>Actinoplanes</taxon>
    </lineage>
</organism>
<evidence type="ECO:0000313" key="3">
    <source>
        <dbReference type="EMBL" id="BAL88035.1"/>
    </source>
</evidence>
<dbReference type="Pfam" id="PF16640">
    <property type="entry name" value="Big_3_5"/>
    <property type="match status" value="1"/>
</dbReference>
<dbReference type="HOGENOM" id="CLU_287982_0_0_11"/>
<dbReference type="eggNOG" id="COG0803">
    <property type="taxonomic scope" value="Bacteria"/>
</dbReference>
<evidence type="ECO:0000256" key="1">
    <source>
        <dbReference type="SAM" id="SignalP"/>
    </source>
</evidence>
<dbReference type="RefSeq" id="WP_014442930.1">
    <property type="nucleotide sequence ID" value="NC_017093.1"/>
</dbReference>